<dbReference type="InterPro" id="IPR023210">
    <property type="entry name" value="NADP_OxRdtase_dom"/>
</dbReference>
<feature type="active site" description="Proton donor" evidence="4">
    <location>
        <position position="51"/>
    </location>
</feature>
<keyword evidence="9" id="KW-1185">Reference proteome</keyword>
<dbReference type="OMA" id="GFDACYQ"/>
<evidence type="ECO:0000256" key="1">
    <source>
        <dbReference type="ARBA" id="ARBA00007905"/>
    </source>
</evidence>
<evidence type="ECO:0000313" key="8">
    <source>
        <dbReference type="EMBL" id="SAM00913.1"/>
    </source>
</evidence>
<dbReference type="GO" id="GO:0016616">
    <property type="term" value="F:oxidoreductase activity, acting on the CH-OH group of donors, NAD or NADP as acceptor"/>
    <property type="evidence" value="ECO:0007669"/>
    <property type="project" value="UniProtKB-ARBA"/>
</dbReference>
<accession>A0A163JPM7</accession>
<dbReference type="EMBL" id="LT553497">
    <property type="protein sequence ID" value="SAM00913.1"/>
    <property type="molecule type" value="Genomic_DNA"/>
</dbReference>
<evidence type="ECO:0000256" key="2">
    <source>
        <dbReference type="ARBA" id="ARBA00022857"/>
    </source>
</evidence>
<evidence type="ECO:0000256" key="4">
    <source>
        <dbReference type="PIRSR" id="PIRSR000097-1"/>
    </source>
</evidence>
<dbReference type="FunFam" id="3.20.20.100:FF:000002">
    <property type="entry name" value="2,5-diketo-D-gluconic acid reductase A"/>
    <property type="match status" value="1"/>
</dbReference>
<dbReference type="InterPro" id="IPR020471">
    <property type="entry name" value="AKR"/>
</dbReference>
<dbReference type="PANTHER" id="PTHR43827:SF3">
    <property type="entry name" value="NADP-DEPENDENT OXIDOREDUCTASE DOMAIN-CONTAINING PROTEIN"/>
    <property type="match status" value="1"/>
</dbReference>
<feature type="binding site" evidence="5">
    <location>
        <position position="115"/>
    </location>
    <ligand>
        <name>substrate</name>
    </ligand>
</feature>
<keyword evidence="2" id="KW-0521">NADP</keyword>
<evidence type="ECO:0000256" key="3">
    <source>
        <dbReference type="ARBA" id="ARBA00023002"/>
    </source>
</evidence>
<name>A0A163JPM7_ABSGL</name>
<organism evidence="8">
    <name type="scientific">Absidia glauca</name>
    <name type="common">Pin mould</name>
    <dbReference type="NCBI Taxonomy" id="4829"/>
    <lineage>
        <taxon>Eukaryota</taxon>
        <taxon>Fungi</taxon>
        <taxon>Fungi incertae sedis</taxon>
        <taxon>Mucoromycota</taxon>
        <taxon>Mucoromycotina</taxon>
        <taxon>Mucoromycetes</taxon>
        <taxon>Mucorales</taxon>
        <taxon>Cunninghamellaceae</taxon>
        <taxon>Absidia</taxon>
    </lineage>
</organism>
<evidence type="ECO:0000259" key="7">
    <source>
        <dbReference type="Pfam" id="PF00248"/>
    </source>
</evidence>
<protein>
    <recommendedName>
        <fullName evidence="7">NADP-dependent oxidoreductase domain-containing protein</fullName>
    </recommendedName>
</protein>
<dbReference type="Pfam" id="PF00248">
    <property type="entry name" value="Aldo_ket_red"/>
    <property type="match status" value="1"/>
</dbReference>
<dbReference type="PRINTS" id="PR00069">
    <property type="entry name" value="ALDKETRDTASE"/>
</dbReference>
<gene>
    <name evidence="8" type="primary">ABSGL_06649.1 scaffold 8661</name>
</gene>
<dbReference type="InterPro" id="IPR036812">
    <property type="entry name" value="NAD(P)_OxRdtase_dom_sf"/>
</dbReference>
<dbReference type="STRING" id="4829.A0A163JPM7"/>
<feature type="domain" description="NADP-dependent oxidoreductase" evidence="7">
    <location>
        <begin position="17"/>
        <end position="280"/>
    </location>
</feature>
<feature type="site" description="Lowers pKa of active site Tyr" evidence="6">
    <location>
        <position position="82"/>
    </location>
</feature>
<dbReference type="Proteomes" id="UP000078561">
    <property type="component" value="Unassembled WGS sequence"/>
</dbReference>
<reference evidence="8" key="1">
    <citation type="submission" date="2016-04" db="EMBL/GenBank/DDBJ databases">
        <authorList>
            <person name="Evans L.H."/>
            <person name="Alamgir A."/>
            <person name="Owens N."/>
            <person name="Weber N.D."/>
            <person name="Virtaneva K."/>
            <person name="Barbian K."/>
            <person name="Babar A."/>
            <person name="Rosenke K."/>
        </authorList>
    </citation>
    <scope>NUCLEOTIDE SEQUENCE [LARGE SCALE GENOMIC DNA]</scope>
    <source>
        <strain evidence="8">CBS 101.48</strain>
    </source>
</reference>
<keyword evidence="3" id="KW-0560">Oxidoreductase</keyword>
<dbReference type="InterPro" id="IPR018170">
    <property type="entry name" value="Aldo/ket_reductase_CS"/>
</dbReference>
<evidence type="ECO:0000256" key="6">
    <source>
        <dbReference type="PIRSR" id="PIRSR000097-3"/>
    </source>
</evidence>
<dbReference type="OrthoDB" id="416253at2759"/>
<dbReference type="AlphaFoldDB" id="A0A163JPM7"/>
<dbReference type="Gene3D" id="3.20.20.100">
    <property type="entry name" value="NADP-dependent oxidoreductase domain"/>
    <property type="match status" value="1"/>
</dbReference>
<dbReference type="PROSITE" id="PS00062">
    <property type="entry name" value="ALDOKETO_REDUCTASE_2"/>
    <property type="match status" value="1"/>
</dbReference>
<dbReference type="PANTHER" id="PTHR43827">
    <property type="entry name" value="2,5-DIKETO-D-GLUCONIC ACID REDUCTASE"/>
    <property type="match status" value="1"/>
</dbReference>
<proteinExistence type="inferred from homology"/>
<sequence length="295" mass="33267">MANTTYSLHNGKALPALGLGTYRMKTVEELRPVVTQAIRSGYRLIDTATVYKNETALGSILKEIFADPSFGIQRGDLFITSKLSPQHQGYEKCYQAVLDSLDRLGLDYLDLYLIHWPGTSKTKLSDPVNQHNRTESYRALETLYNNGKVKQIGISNYTPAHLRHLLAHATITPHVHQFELHPCLHQPELIDLCHSHGIQIQAYSSLGEGKLIDGTVCVTGLDDIAARSRSTPPLVLLRWALQHHFAVIPKSTSPHRVQENAGVWNIDLSKKDMDQLDSVYKTQTHRFCWDSTEIY</sequence>
<dbReference type="PIRSF" id="PIRSF000097">
    <property type="entry name" value="AKR"/>
    <property type="match status" value="1"/>
</dbReference>
<dbReference type="SUPFAM" id="SSF51430">
    <property type="entry name" value="NAD(P)-linked oxidoreductase"/>
    <property type="match status" value="1"/>
</dbReference>
<evidence type="ECO:0000313" key="9">
    <source>
        <dbReference type="Proteomes" id="UP000078561"/>
    </source>
</evidence>
<dbReference type="PROSITE" id="PS00798">
    <property type="entry name" value="ALDOKETO_REDUCTASE_1"/>
    <property type="match status" value="1"/>
</dbReference>
<comment type="similarity">
    <text evidence="1">Belongs to the aldo/keto reductase family.</text>
</comment>
<evidence type="ECO:0000256" key="5">
    <source>
        <dbReference type="PIRSR" id="PIRSR000097-2"/>
    </source>
</evidence>
<dbReference type="InParanoid" id="A0A163JPM7"/>